<evidence type="ECO:0000313" key="3">
    <source>
        <dbReference type="EMBL" id="GAB1290653.1"/>
    </source>
</evidence>
<comment type="caution">
    <text evidence="3">The sequence shown here is derived from an EMBL/GenBank/DDBJ whole genome shotgun (WGS) entry which is preliminary data.</text>
</comment>
<accession>A0ABQ0EUE2</accession>
<organism evidence="3 4">
    <name type="scientific">Apodemus speciosus</name>
    <name type="common">Large Japanese field mouse</name>
    <dbReference type="NCBI Taxonomy" id="105296"/>
    <lineage>
        <taxon>Eukaryota</taxon>
        <taxon>Metazoa</taxon>
        <taxon>Chordata</taxon>
        <taxon>Craniata</taxon>
        <taxon>Vertebrata</taxon>
        <taxon>Euteleostomi</taxon>
        <taxon>Mammalia</taxon>
        <taxon>Eutheria</taxon>
        <taxon>Euarchontoglires</taxon>
        <taxon>Glires</taxon>
        <taxon>Rodentia</taxon>
        <taxon>Myomorpha</taxon>
        <taxon>Muroidea</taxon>
        <taxon>Muridae</taxon>
        <taxon>Murinae</taxon>
        <taxon>Apodemus</taxon>
    </lineage>
</organism>
<dbReference type="Proteomes" id="UP001623349">
    <property type="component" value="Unassembled WGS sequence"/>
</dbReference>
<evidence type="ECO:0000256" key="2">
    <source>
        <dbReference type="SAM" id="SignalP"/>
    </source>
</evidence>
<gene>
    <name evidence="3" type="ORF">APTSU1_000588300</name>
</gene>
<evidence type="ECO:0000313" key="4">
    <source>
        <dbReference type="Proteomes" id="UP001623349"/>
    </source>
</evidence>
<name>A0ABQ0EUE2_APOSI</name>
<feature type="signal peptide" evidence="2">
    <location>
        <begin position="1"/>
        <end position="29"/>
    </location>
</feature>
<keyword evidence="4" id="KW-1185">Reference proteome</keyword>
<evidence type="ECO:0000256" key="1">
    <source>
        <dbReference type="SAM" id="MobiDB-lite"/>
    </source>
</evidence>
<feature type="chain" id="PRO_5045905961" evidence="2">
    <location>
        <begin position="30"/>
        <end position="65"/>
    </location>
</feature>
<protein>
    <submittedName>
        <fullName evidence="3">Uncharacterized protein</fullName>
    </submittedName>
</protein>
<feature type="region of interest" description="Disordered" evidence="1">
    <location>
        <begin position="32"/>
        <end position="52"/>
    </location>
</feature>
<keyword evidence="2" id="KW-0732">Signal</keyword>
<reference evidence="3 4" key="1">
    <citation type="submission" date="2024-08" db="EMBL/GenBank/DDBJ databases">
        <title>The draft genome of Apodemus speciosus.</title>
        <authorList>
            <person name="Nabeshima K."/>
            <person name="Suzuki S."/>
            <person name="Onuma M."/>
        </authorList>
    </citation>
    <scope>NUCLEOTIDE SEQUENCE [LARGE SCALE GENOMIC DNA]</scope>
    <source>
        <strain evidence="3">IB14-021</strain>
    </source>
</reference>
<dbReference type="EMBL" id="BAAFST010000006">
    <property type="protein sequence ID" value="GAB1290653.1"/>
    <property type="molecule type" value="Genomic_DNA"/>
</dbReference>
<proteinExistence type="predicted"/>
<sequence length="65" mass="7044">MCEQLATSMEITKISFLFLVCLLPSLWSASDQLKGPTCRSGTSDKGGREGQVLARLVTNKPDSVK</sequence>